<protein>
    <recommendedName>
        <fullName evidence="2">NADAR domain-containing protein</fullName>
    </recommendedName>
</protein>
<name>A0AAN6M993_9PLEO</name>
<dbReference type="InterPro" id="IPR012816">
    <property type="entry name" value="NADAR"/>
</dbReference>
<evidence type="ECO:0000313" key="4">
    <source>
        <dbReference type="Proteomes" id="UP001280581"/>
    </source>
</evidence>
<keyword evidence="4" id="KW-1185">Reference proteome</keyword>
<evidence type="ECO:0000256" key="1">
    <source>
        <dbReference type="SAM" id="MobiDB-lite"/>
    </source>
</evidence>
<accession>A0AAN6M993</accession>
<feature type="region of interest" description="Disordered" evidence="1">
    <location>
        <begin position="1"/>
        <end position="54"/>
    </location>
</feature>
<feature type="domain" description="NADAR" evidence="2">
    <location>
        <begin position="63"/>
        <end position="206"/>
    </location>
</feature>
<dbReference type="SUPFAM" id="SSF143990">
    <property type="entry name" value="YbiA-like"/>
    <property type="match status" value="1"/>
</dbReference>
<organism evidence="3 4">
    <name type="scientific">Pseudopithomyces chartarum</name>
    <dbReference type="NCBI Taxonomy" id="1892770"/>
    <lineage>
        <taxon>Eukaryota</taxon>
        <taxon>Fungi</taxon>
        <taxon>Dikarya</taxon>
        <taxon>Ascomycota</taxon>
        <taxon>Pezizomycotina</taxon>
        <taxon>Dothideomycetes</taxon>
        <taxon>Pleosporomycetidae</taxon>
        <taxon>Pleosporales</taxon>
        <taxon>Massarineae</taxon>
        <taxon>Didymosphaeriaceae</taxon>
        <taxon>Pseudopithomyces</taxon>
    </lineage>
</organism>
<dbReference type="CDD" id="cd15457">
    <property type="entry name" value="NADAR"/>
    <property type="match status" value="1"/>
</dbReference>
<dbReference type="Proteomes" id="UP001280581">
    <property type="component" value="Unassembled WGS sequence"/>
</dbReference>
<dbReference type="EMBL" id="WVTA01000001">
    <property type="protein sequence ID" value="KAK3217617.1"/>
    <property type="molecule type" value="Genomic_DNA"/>
</dbReference>
<feature type="compositionally biased region" description="Basic residues" evidence="1">
    <location>
        <begin position="22"/>
        <end position="39"/>
    </location>
</feature>
<comment type="caution">
    <text evidence="3">The sequence shown here is derived from an EMBL/GenBank/DDBJ whole genome shotgun (WGS) entry which is preliminary data.</text>
</comment>
<dbReference type="Pfam" id="PF08719">
    <property type="entry name" value="NADAR"/>
    <property type="match status" value="1"/>
</dbReference>
<proteinExistence type="predicted"/>
<dbReference type="AlphaFoldDB" id="A0AAN6M993"/>
<dbReference type="Gene3D" id="1.10.357.40">
    <property type="entry name" value="YbiA-like"/>
    <property type="match status" value="1"/>
</dbReference>
<evidence type="ECO:0000313" key="3">
    <source>
        <dbReference type="EMBL" id="KAK3217617.1"/>
    </source>
</evidence>
<dbReference type="InterPro" id="IPR037238">
    <property type="entry name" value="YbiA-like_sf"/>
</dbReference>
<reference evidence="3 4" key="1">
    <citation type="submission" date="2021-02" db="EMBL/GenBank/DDBJ databases">
        <title>Genome assembly of Pseudopithomyces chartarum.</title>
        <authorList>
            <person name="Jauregui R."/>
            <person name="Singh J."/>
            <person name="Voisey C."/>
        </authorList>
    </citation>
    <scope>NUCLEOTIDE SEQUENCE [LARGE SCALE GENOMIC DNA]</scope>
    <source>
        <strain evidence="3 4">AGR01</strain>
    </source>
</reference>
<gene>
    <name evidence="3" type="ORF">GRF29_1g3556628</name>
</gene>
<evidence type="ECO:0000259" key="2">
    <source>
        <dbReference type="Pfam" id="PF08719"/>
    </source>
</evidence>
<sequence>MARTKRPTTSTTSKSTKDSSIKKRARATTKQASKLKPKAKTNSNAKSLPKMKGPKRYTHDTLFFHDPADPISGFLSPWYKSILTIDSIKYQSAGHYIMAEKARLFKDKKTLDKILASKSADEHKALDALTIANRANDEKFLHASNSSRLRKKLLPFAEHELVYASPTDHHFGIGKTEEEAGDPDLMRDRKNWGENIFGHSLHSAKHETYGLAHPESRIEDEETMMARIRSIDACVHW</sequence>